<gene>
    <name evidence="2" type="ORF">K7432_006934</name>
</gene>
<dbReference type="Proteomes" id="UP001479436">
    <property type="component" value="Unassembled WGS sequence"/>
</dbReference>
<protein>
    <submittedName>
        <fullName evidence="2">Uncharacterized protein</fullName>
    </submittedName>
</protein>
<evidence type="ECO:0000256" key="1">
    <source>
        <dbReference type="SAM" id="Coils"/>
    </source>
</evidence>
<comment type="caution">
    <text evidence="2">The sequence shown here is derived from an EMBL/GenBank/DDBJ whole genome shotgun (WGS) entry which is preliminary data.</text>
</comment>
<sequence>MSDLLSSEPSHVGLDPHDLEKLNAPFYVSVGVGRPRIIRSNTISSTTSPVINTSGSGDICQEMTAMTDLIQTLQQQLEKQQEVIDGMQEKLAQNRAEAPEITFSFFDEEDGFENEDDTYEDDEGIVFDELNEAFLEDFLATGSDSEDVDERYDRLSGVLQNLIDQAETVLERGESSGLSLHFRRGSRSSVVTISRSRRSSVESTILRRESVHKDFKKMDKLVEDQEIAEVDEDVQTLNGEDTSESQKNLRNASQNVDKLGFEGSQEEDLIAFLRKSLSVQKATHDLPQIMTRVIVDVAALCSILIKTVSGSVNSRRPTRRELALYLSLRNKYRNNRISDTS</sequence>
<reference evidence="2 3" key="1">
    <citation type="submission" date="2023-04" db="EMBL/GenBank/DDBJ databases">
        <title>Genome of Basidiobolus ranarum AG-B5.</title>
        <authorList>
            <person name="Stajich J.E."/>
            <person name="Carter-House D."/>
            <person name="Gryganskyi A."/>
        </authorList>
    </citation>
    <scope>NUCLEOTIDE SEQUENCE [LARGE SCALE GENOMIC DNA]</scope>
    <source>
        <strain evidence="2 3">AG-B5</strain>
    </source>
</reference>
<accession>A0ABR2WU35</accession>
<feature type="coiled-coil region" evidence="1">
    <location>
        <begin position="63"/>
        <end position="97"/>
    </location>
</feature>
<proteinExistence type="predicted"/>
<name>A0ABR2WU35_9FUNG</name>
<dbReference type="EMBL" id="JASJQH010000324">
    <property type="protein sequence ID" value="KAK9765049.1"/>
    <property type="molecule type" value="Genomic_DNA"/>
</dbReference>
<keyword evidence="3" id="KW-1185">Reference proteome</keyword>
<evidence type="ECO:0000313" key="2">
    <source>
        <dbReference type="EMBL" id="KAK9765049.1"/>
    </source>
</evidence>
<keyword evidence="1" id="KW-0175">Coiled coil</keyword>
<organism evidence="2 3">
    <name type="scientific">Basidiobolus ranarum</name>
    <dbReference type="NCBI Taxonomy" id="34480"/>
    <lineage>
        <taxon>Eukaryota</taxon>
        <taxon>Fungi</taxon>
        <taxon>Fungi incertae sedis</taxon>
        <taxon>Zoopagomycota</taxon>
        <taxon>Entomophthoromycotina</taxon>
        <taxon>Basidiobolomycetes</taxon>
        <taxon>Basidiobolales</taxon>
        <taxon>Basidiobolaceae</taxon>
        <taxon>Basidiobolus</taxon>
    </lineage>
</organism>
<evidence type="ECO:0000313" key="3">
    <source>
        <dbReference type="Proteomes" id="UP001479436"/>
    </source>
</evidence>